<sequence length="77" mass="8680">MSLCRQTDITLQTGSKSVIHQVQALLEFPAETLSLQRRVEQFSRCEGRTTGPHHHGYSNNMQFGRPTERAAPPHSYG</sequence>
<feature type="non-terminal residue" evidence="2">
    <location>
        <position position="77"/>
    </location>
</feature>
<accession>A0ABV0XUQ7</accession>
<keyword evidence="3" id="KW-1185">Reference proteome</keyword>
<dbReference type="EMBL" id="JAHRIP010012779">
    <property type="protein sequence ID" value="MEQ2285206.1"/>
    <property type="molecule type" value="Genomic_DNA"/>
</dbReference>
<proteinExistence type="predicted"/>
<evidence type="ECO:0000256" key="1">
    <source>
        <dbReference type="SAM" id="MobiDB-lite"/>
    </source>
</evidence>
<dbReference type="Proteomes" id="UP001469553">
    <property type="component" value="Unassembled WGS sequence"/>
</dbReference>
<organism evidence="2 3">
    <name type="scientific">Ameca splendens</name>
    <dbReference type="NCBI Taxonomy" id="208324"/>
    <lineage>
        <taxon>Eukaryota</taxon>
        <taxon>Metazoa</taxon>
        <taxon>Chordata</taxon>
        <taxon>Craniata</taxon>
        <taxon>Vertebrata</taxon>
        <taxon>Euteleostomi</taxon>
        <taxon>Actinopterygii</taxon>
        <taxon>Neopterygii</taxon>
        <taxon>Teleostei</taxon>
        <taxon>Neoteleostei</taxon>
        <taxon>Acanthomorphata</taxon>
        <taxon>Ovalentaria</taxon>
        <taxon>Atherinomorphae</taxon>
        <taxon>Cyprinodontiformes</taxon>
        <taxon>Goodeidae</taxon>
        <taxon>Ameca</taxon>
    </lineage>
</organism>
<evidence type="ECO:0000313" key="3">
    <source>
        <dbReference type="Proteomes" id="UP001469553"/>
    </source>
</evidence>
<name>A0ABV0XUQ7_9TELE</name>
<evidence type="ECO:0000313" key="2">
    <source>
        <dbReference type="EMBL" id="MEQ2285206.1"/>
    </source>
</evidence>
<gene>
    <name evidence="2" type="ORF">AMECASPLE_029471</name>
</gene>
<reference evidence="2 3" key="1">
    <citation type="submission" date="2021-06" db="EMBL/GenBank/DDBJ databases">
        <authorList>
            <person name="Palmer J.M."/>
        </authorList>
    </citation>
    <scope>NUCLEOTIDE SEQUENCE [LARGE SCALE GENOMIC DNA]</scope>
    <source>
        <strain evidence="2 3">AS_MEX2019</strain>
        <tissue evidence="2">Muscle</tissue>
    </source>
</reference>
<protein>
    <submittedName>
        <fullName evidence="2">Uncharacterized protein</fullName>
    </submittedName>
</protein>
<comment type="caution">
    <text evidence="2">The sequence shown here is derived from an EMBL/GenBank/DDBJ whole genome shotgun (WGS) entry which is preliminary data.</text>
</comment>
<feature type="region of interest" description="Disordered" evidence="1">
    <location>
        <begin position="46"/>
        <end position="77"/>
    </location>
</feature>